<keyword evidence="4" id="KW-1185">Reference proteome</keyword>
<proteinExistence type="predicted"/>
<feature type="region of interest" description="Disordered" evidence="2">
    <location>
        <begin position="1"/>
        <end position="24"/>
    </location>
</feature>
<protein>
    <submittedName>
        <fullName evidence="3">Uncharacterized protein</fullName>
    </submittedName>
</protein>
<evidence type="ECO:0000313" key="3">
    <source>
        <dbReference type="EnsemblMetazoa" id="XP_019861206.1"/>
    </source>
</evidence>
<dbReference type="KEGG" id="aqu:105315272"/>
<name>A0AAN0JWA9_AMPQE</name>
<feature type="region of interest" description="Disordered" evidence="2">
    <location>
        <begin position="139"/>
        <end position="160"/>
    </location>
</feature>
<feature type="region of interest" description="Disordered" evidence="2">
    <location>
        <begin position="422"/>
        <end position="448"/>
    </location>
</feature>
<evidence type="ECO:0000256" key="2">
    <source>
        <dbReference type="SAM" id="MobiDB-lite"/>
    </source>
</evidence>
<reference evidence="3" key="2">
    <citation type="submission" date="2024-06" db="UniProtKB">
        <authorList>
            <consortium name="EnsemblMetazoa"/>
        </authorList>
    </citation>
    <scope>IDENTIFICATION</scope>
</reference>
<dbReference type="AlphaFoldDB" id="A0AAN0JWA9"/>
<dbReference type="RefSeq" id="XP_019861206.1">
    <property type="nucleotide sequence ID" value="XM_020005647.1"/>
</dbReference>
<sequence length="489" mass="56879">DAKEVLKPEDEVGAKSECDESKRKRLEERGSLIKDLKDKIKTKEELEQLKKGKDSLIAKQIEQIQLLEKELKEQIKESEEKLKKELQKCNNKEMRFEMEEKLRQVQQNTEPTKRSMLTFEQTIKNISNTVTEWRVETEPNQEELNGNTQQKTHRTTQKVTEEEIKLEELDQSLRERDMQIKSLKEEVQTKDSEIKALKVAYEQQTKERSQSRNTLTASVTDFFAKHLGTGPLKKTIDQLEIKVKTMSDQLQEAEYALKQEKKKREQESTLKDTRLKEQEKYYEQQIKELSETTITKIEQLRQENDEITQELKEAKASFKEERESWTKQVEELRAAQAKDKEDVDKRIAICKRDIREEARQFVIEAMRSAVAPEIQKVGQQVRGMEQKMDQKMEGISEKVEGMGHQLEENLDKVKQEVATLNEKLDESKKPSAPLITGEAVTESDPTYSCTQSKIVSDTNVEPYFDPPVEETGMTEVTELIATNAEDDTK</sequence>
<dbReference type="Proteomes" id="UP000007879">
    <property type="component" value="Unassembled WGS sequence"/>
</dbReference>
<organism evidence="3 4">
    <name type="scientific">Amphimedon queenslandica</name>
    <name type="common">Sponge</name>
    <dbReference type="NCBI Taxonomy" id="400682"/>
    <lineage>
        <taxon>Eukaryota</taxon>
        <taxon>Metazoa</taxon>
        <taxon>Porifera</taxon>
        <taxon>Demospongiae</taxon>
        <taxon>Heteroscleromorpha</taxon>
        <taxon>Haplosclerida</taxon>
        <taxon>Niphatidae</taxon>
        <taxon>Amphimedon</taxon>
    </lineage>
</organism>
<evidence type="ECO:0000313" key="4">
    <source>
        <dbReference type="Proteomes" id="UP000007879"/>
    </source>
</evidence>
<dbReference type="EnsemblMetazoa" id="XM_020005647.1">
    <property type="protein sequence ID" value="XP_019861206.1"/>
    <property type="gene ID" value="LOC105315272"/>
</dbReference>
<dbReference type="GeneID" id="105315272"/>
<reference evidence="4" key="1">
    <citation type="journal article" date="2010" name="Nature">
        <title>The Amphimedon queenslandica genome and the evolution of animal complexity.</title>
        <authorList>
            <person name="Srivastava M."/>
            <person name="Simakov O."/>
            <person name="Chapman J."/>
            <person name="Fahey B."/>
            <person name="Gauthier M.E."/>
            <person name="Mitros T."/>
            <person name="Richards G.S."/>
            <person name="Conaco C."/>
            <person name="Dacre M."/>
            <person name="Hellsten U."/>
            <person name="Larroux C."/>
            <person name="Putnam N.H."/>
            <person name="Stanke M."/>
            <person name="Adamska M."/>
            <person name="Darling A."/>
            <person name="Degnan S.M."/>
            <person name="Oakley T.H."/>
            <person name="Plachetzki D.C."/>
            <person name="Zhai Y."/>
            <person name="Adamski M."/>
            <person name="Calcino A."/>
            <person name="Cummins S.F."/>
            <person name="Goodstein D.M."/>
            <person name="Harris C."/>
            <person name="Jackson D.J."/>
            <person name="Leys S.P."/>
            <person name="Shu S."/>
            <person name="Woodcroft B.J."/>
            <person name="Vervoort M."/>
            <person name="Kosik K.S."/>
            <person name="Manning G."/>
            <person name="Degnan B.M."/>
            <person name="Rokhsar D.S."/>
        </authorList>
    </citation>
    <scope>NUCLEOTIDE SEQUENCE [LARGE SCALE GENOMIC DNA]</scope>
</reference>
<feature type="coiled-coil region" evidence="1">
    <location>
        <begin position="166"/>
        <end position="200"/>
    </location>
</feature>
<keyword evidence="1" id="KW-0175">Coiled coil</keyword>
<feature type="coiled-coil region" evidence="1">
    <location>
        <begin position="236"/>
        <end position="335"/>
    </location>
</feature>
<feature type="coiled-coil region" evidence="1">
    <location>
        <begin position="39"/>
        <end position="99"/>
    </location>
</feature>
<accession>A0AAN0JWA9</accession>
<evidence type="ECO:0000256" key="1">
    <source>
        <dbReference type="SAM" id="Coils"/>
    </source>
</evidence>